<organism evidence="1 2">
    <name type="scientific">Rangifer tarandus platyrhynchus</name>
    <name type="common">Svalbard reindeer</name>
    <dbReference type="NCBI Taxonomy" id="3082113"/>
    <lineage>
        <taxon>Eukaryota</taxon>
        <taxon>Metazoa</taxon>
        <taxon>Chordata</taxon>
        <taxon>Craniata</taxon>
        <taxon>Vertebrata</taxon>
        <taxon>Euteleostomi</taxon>
        <taxon>Mammalia</taxon>
        <taxon>Eutheria</taxon>
        <taxon>Laurasiatheria</taxon>
        <taxon>Artiodactyla</taxon>
        <taxon>Ruminantia</taxon>
        <taxon>Pecora</taxon>
        <taxon>Cervidae</taxon>
        <taxon>Odocoileinae</taxon>
        <taxon>Rangifer</taxon>
    </lineage>
</organism>
<proteinExistence type="predicted"/>
<dbReference type="EMBL" id="OX596117">
    <property type="protein sequence ID" value="CAN0492421.1"/>
    <property type="molecule type" value="Genomic_DNA"/>
</dbReference>
<reference evidence="1" key="2">
    <citation type="submission" date="2025-03" db="EMBL/GenBank/DDBJ databases">
        <authorList>
            <consortium name="ELIXIR-Norway"/>
            <consortium name="Elixir Norway"/>
        </authorList>
    </citation>
    <scope>NUCLEOTIDE SEQUENCE</scope>
</reference>
<dbReference type="Proteomes" id="UP001162501">
    <property type="component" value="Chromosome 33"/>
</dbReference>
<accession>A0AC59ZRZ3</accession>
<sequence>MLPMGEMPPTVDAPPMGDTPPTVDAPPMGYTPQAPQKRPEALTKELPTSCLHPLHPRLLSSPRMAKVVAGSQPCLDRRKPGCEEWRRQEGRKTLSPQEQKFHRKENNAQGTESPSRGKGAREGTGLSCPNQVNNSGENPV</sequence>
<reference evidence="1" key="1">
    <citation type="submission" date="2023-05" db="EMBL/GenBank/DDBJ databases">
        <authorList>
            <consortium name="ELIXIR-Norway"/>
        </authorList>
    </citation>
    <scope>NUCLEOTIDE SEQUENCE</scope>
</reference>
<protein>
    <submittedName>
        <fullName evidence="1">Uncharacterized protein</fullName>
    </submittedName>
</protein>
<name>A0AC59ZRZ3_RANTA</name>
<evidence type="ECO:0000313" key="2">
    <source>
        <dbReference type="Proteomes" id="UP001162501"/>
    </source>
</evidence>
<gene>
    <name evidence="1" type="ORF">MRATA1EN22A_LOCUS21736</name>
</gene>
<evidence type="ECO:0000313" key="1">
    <source>
        <dbReference type="EMBL" id="CAN0492421.1"/>
    </source>
</evidence>